<proteinExistence type="predicted"/>
<sequence>MATKPISNRSRHMARRQRPTTQTFGDKCSTLIPDASDRSQRCQA</sequence>
<comment type="caution">
    <text evidence="2">The sequence shown here is derived from an EMBL/GenBank/DDBJ whole genome shotgun (WGS) entry which is preliminary data.</text>
</comment>
<evidence type="ECO:0000313" key="3">
    <source>
        <dbReference type="Proteomes" id="UP000036367"/>
    </source>
</evidence>
<evidence type="ECO:0000313" key="2">
    <source>
        <dbReference type="EMBL" id="KLU03794.1"/>
    </source>
</evidence>
<reference evidence="2" key="1">
    <citation type="submission" date="2015-05" db="EMBL/GenBank/DDBJ databases">
        <title>Permanent draft genome of Rhodopirellula islandicus K833.</title>
        <authorList>
            <person name="Kizina J."/>
            <person name="Richter M."/>
            <person name="Glockner F.O."/>
            <person name="Harder J."/>
        </authorList>
    </citation>
    <scope>NUCLEOTIDE SEQUENCE [LARGE SCALE GENOMIC DNA]</scope>
    <source>
        <strain evidence="2">K833</strain>
    </source>
</reference>
<dbReference type="PATRIC" id="fig|595434.4.peg.3982"/>
<evidence type="ECO:0000256" key="1">
    <source>
        <dbReference type="SAM" id="MobiDB-lite"/>
    </source>
</evidence>
<dbReference type="Proteomes" id="UP000036367">
    <property type="component" value="Unassembled WGS sequence"/>
</dbReference>
<name>A0A0J1EE56_RHOIS</name>
<feature type="compositionally biased region" description="Basic residues" evidence="1">
    <location>
        <begin position="9"/>
        <end position="18"/>
    </location>
</feature>
<organism evidence="2 3">
    <name type="scientific">Rhodopirellula islandica</name>
    <dbReference type="NCBI Taxonomy" id="595434"/>
    <lineage>
        <taxon>Bacteria</taxon>
        <taxon>Pseudomonadati</taxon>
        <taxon>Planctomycetota</taxon>
        <taxon>Planctomycetia</taxon>
        <taxon>Pirellulales</taxon>
        <taxon>Pirellulaceae</taxon>
        <taxon>Rhodopirellula</taxon>
    </lineage>
</organism>
<feature type="region of interest" description="Disordered" evidence="1">
    <location>
        <begin position="1"/>
        <end position="44"/>
    </location>
</feature>
<dbReference type="AlphaFoldDB" id="A0A0J1EE56"/>
<accession>A0A0J1EE56</accession>
<gene>
    <name evidence="2" type="ORF">RISK_004201</name>
</gene>
<feature type="compositionally biased region" description="Basic and acidic residues" evidence="1">
    <location>
        <begin position="35"/>
        <end position="44"/>
    </location>
</feature>
<dbReference type="EMBL" id="LECT01000031">
    <property type="protein sequence ID" value="KLU03794.1"/>
    <property type="molecule type" value="Genomic_DNA"/>
</dbReference>
<keyword evidence="3" id="KW-1185">Reference proteome</keyword>
<protein>
    <submittedName>
        <fullName evidence="2">Uncharacterized protein</fullName>
    </submittedName>
</protein>